<dbReference type="RefSeq" id="WP_285740185.1">
    <property type="nucleotide sequence ID" value="NZ_BSSA01000037.1"/>
</dbReference>
<protein>
    <submittedName>
        <fullName evidence="1">Uncharacterized protein</fullName>
    </submittedName>
</protein>
<name>A0A9W6QGH8_9ACTN</name>
<evidence type="ECO:0000313" key="2">
    <source>
        <dbReference type="Proteomes" id="UP001165041"/>
    </source>
</evidence>
<comment type="caution">
    <text evidence="1">The sequence shown here is derived from an EMBL/GenBank/DDBJ whole genome shotgun (WGS) entry which is preliminary data.</text>
</comment>
<evidence type="ECO:0000313" key="1">
    <source>
        <dbReference type="EMBL" id="GLW74604.1"/>
    </source>
</evidence>
<reference evidence="1" key="1">
    <citation type="submission" date="2023-02" db="EMBL/GenBank/DDBJ databases">
        <title>Kitasatospora phosalacinea NBRC 14627.</title>
        <authorList>
            <person name="Ichikawa N."/>
            <person name="Sato H."/>
            <person name="Tonouchi N."/>
        </authorList>
    </citation>
    <scope>NUCLEOTIDE SEQUENCE</scope>
    <source>
        <strain evidence="1">NBRC 14627</strain>
    </source>
</reference>
<dbReference type="AlphaFoldDB" id="A0A9W6QGH8"/>
<accession>A0A9W6QGH8</accession>
<organism evidence="1 2">
    <name type="scientific">Kitasatospora phosalacinea</name>
    <dbReference type="NCBI Taxonomy" id="2065"/>
    <lineage>
        <taxon>Bacteria</taxon>
        <taxon>Bacillati</taxon>
        <taxon>Actinomycetota</taxon>
        <taxon>Actinomycetes</taxon>
        <taxon>Kitasatosporales</taxon>
        <taxon>Streptomycetaceae</taxon>
        <taxon>Kitasatospora</taxon>
    </lineage>
</organism>
<sequence>MGWWDRAPGERERWVLDPLAGVGPLRFGMDPAQVREALEDAGVRPELTWRTGDVREYYREPG</sequence>
<dbReference type="Proteomes" id="UP001165041">
    <property type="component" value="Unassembled WGS sequence"/>
</dbReference>
<gene>
    <name evidence="1" type="ORF">Kpho02_69020</name>
</gene>
<proteinExistence type="predicted"/>
<dbReference type="EMBL" id="BSSA01000037">
    <property type="protein sequence ID" value="GLW74604.1"/>
    <property type="molecule type" value="Genomic_DNA"/>
</dbReference>